<comment type="caution">
    <text evidence="2">The sequence shown here is derived from an EMBL/GenBank/DDBJ whole genome shotgun (WGS) entry which is preliminary data.</text>
</comment>
<keyword evidence="3" id="KW-1185">Reference proteome</keyword>
<evidence type="ECO:0000313" key="3">
    <source>
        <dbReference type="Proteomes" id="UP001066276"/>
    </source>
</evidence>
<evidence type="ECO:0000256" key="1">
    <source>
        <dbReference type="SAM" id="MobiDB-lite"/>
    </source>
</evidence>
<protein>
    <submittedName>
        <fullName evidence="2">Uncharacterized protein</fullName>
    </submittedName>
</protein>
<accession>A0AAV7QYD5</accession>
<name>A0AAV7QYD5_PLEWA</name>
<evidence type="ECO:0000313" key="2">
    <source>
        <dbReference type="EMBL" id="KAJ1145514.1"/>
    </source>
</evidence>
<gene>
    <name evidence="2" type="ORF">NDU88_011800</name>
</gene>
<reference evidence="2" key="1">
    <citation type="journal article" date="2022" name="bioRxiv">
        <title>Sequencing and chromosome-scale assembly of the giantPleurodeles waltlgenome.</title>
        <authorList>
            <person name="Brown T."/>
            <person name="Elewa A."/>
            <person name="Iarovenko S."/>
            <person name="Subramanian E."/>
            <person name="Araus A.J."/>
            <person name="Petzold A."/>
            <person name="Susuki M."/>
            <person name="Suzuki K.-i.T."/>
            <person name="Hayashi T."/>
            <person name="Toyoda A."/>
            <person name="Oliveira C."/>
            <person name="Osipova E."/>
            <person name="Leigh N.D."/>
            <person name="Simon A."/>
            <person name="Yun M.H."/>
        </authorList>
    </citation>
    <scope>NUCLEOTIDE SEQUENCE</scope>
    <source>
        <strain evidence="2">20211129_DDA</strain>
        <tissue evidence="2">Liver</tissue>
    </source>
</reference>
<organism evidence="2 3">
    <name type="scientific">Pleurodeles waltl</name>
    <name type="common">Iberian ribbed newt</name>
    <dbReference type="NCBI Taxonomy" id="8319"/>
    <lineage>
        <taxon>Eukaryota</taxon>
        <taxon>Metazoa</taxon>
        <taxon>Chordata</taxon>
        <taxon>Craniata</taxon>
        <taxon>Vertebrata</taxon>
        <taxon>Euteleostomi</taxon>
        <taxon>Amphibia</taxon>
        <taxon>Batrachia</taxon>
        <taxon>Caudata</taxon>
        <taxon>Salamandroidea</taxon>
        <taxon>Salamandridae</taxon>
        <taxon>Pleurodelinae</taxon>
        <taxon>Pleurodeles</taxon>
    </lineage>
</organism>
<dbReference type="EMBL" id="JANPWB010000010">
    <property type="protein sequence ID" value="KAJ1145514.1"/>
    <property type="molecule type" value="Genomic_DNA"/>
</dbReference>
<dbReference type="AlphaFoldDB" id="A0AAV7QYD5"/>
<feature type="region of interest" description="Disordered" evidence="1">
    <location>
        <begin position="42"/>
        <end position="69"/>
    </location>
</feature>
<feature type="compositionally biased region" description="Polar residues" evidence="1">
    <location>
        <begin position="47"/>
        <end position="63"/>
    </location>
</feature>
<dbReference type="Proteomes" id="UP001066276">
    <property type="component" value="Chromosome 6"/>
</dbReference>
<sequence>MPWQIETAGTTRPSAGGNLAMQAVGPWSLCGGRSAALVAVRPPPQPFRSQDSQGHNQGLSSLSWKKYPA</sequence>
<proteinExistence type="predicted"/>